<keyword evidence="1" id="KW-0472">Membrane</keyword>
<keyword evidence="3" id="KW-1185">Reference proteome</keyword>
<evidence type="ECO:0000313" key="2">
    <source>
        <dbReference type="EMBL" id="BCX50134.1"/>
    </source>
</evidence>
<accession>A0ABN6H9F4</accession>
<evidence type="ECO:0000256" key="1">
    <source>
        <dbReference type="SAM" id="Phobius"/>
    </source>
</evidence>
<name>A0ABN6H9F4_9BACT</name>
<feature type="transmembrane region" description="Helical" evidence="1">
    <location>
        <begin position="97"/>
        <end position="117"/>
    </location>
</feature>
<gene>
    <name evidence="2" type="ORF">HAHE_40420</name>
</gene>
<organism evidence="2 3">
    <name type="scientific">Haloferula helveola</name>
    <dbReference type="NCBI Taxonomy" id="490095"/>
    <lineage>
        <taxon>Bacteria</taxon>
        <taxon>Pseudomonadati</taxon>
        <taxon>Verrucomicrobiota</taxon>
        <taxon>Verrucomicrobiia</taxon>
        <taxon>Verrucomicrobiales</taxon>
        <taxon>Verrucomicrobiaceae</taxon>
        <taxon>Haloferula</taxon>
    </lineage>
</organism>
<sequence length="148" mass="15704">MPPSFTLPMTEAKSKPEPHPSIAATAISGMALVLALVLHLIGPLRGVDDALAAWVTGLPMGGEIHPSPPFLVWVWTVLLVIGLPQSVLHVRGQWRRWVLVVSALVLTLSWVPVLALAGVTVPVAAPLAALIWASGGSLIYAVRHREPT</sequence>
<feature type="transmembrane region" description="Helical" evidence="1">
    <location>
        <begin position="123"/>
        <end position="142"/>
    </location>
</feature>
<evidence type="ECO:0008006" key="4">
    <source>
        <dbReference type="Google" id="ProtNLM"/>
    </source>
</evidence>
<feature type="transmembrane region" description="Helical" evidence="1">
    <location>
        <begin position="70"/>
        <end position="90"/>
    </location>
</feature>
<dbReference type="Proteomes" id="UP001374893">
    <property type="component" value="Chromosome"/>
</dbReference>
<evidence type="ECO:0000313" key="3">
    <source>
        <dbReference type="Proteomes" id="UP001374893"/>
    </source>
</evidence>
<feature type="transmembrane region" description="Helical" evidence="1">
    <location>
        <begin position="21"/>
        <end position="41"/>
    </location>
</feature>
<keyword evidence="1" id="KW-0812">Transmembrane</keyword>
<reference evidence="2 3" key="1">
    <citation type="submission" date="2021-06" db="EMBL/GenBank/DDBJ databases">
        <title>Complete genome of Haloferula helveola possessing various polysaccharide degrading enzymes.</title>
        <authorList>
            <person name="Takami H."/>
            <person name="Huang C."/>
            <person name="Hamasaki K."/>
        </authorList>
    </citation>
    <scope>NUCLEOTIDE SEQUENCE [LARGE SCALE GENOMIC DNA]</scope>
    <source>
        <strain evidence="2 3">CN-1</strain>
    </source>
</reference>
<dbReference type="EMBL" id="AP024702">
    <property type="protein sequence ID" value="BCX50134.1"/>
    <property type="molecule type" value="Genomic_DNA"/>
</dbReference>
<keyword evidence="1" id="KW-1133">Transmembrane helix</keyword>
<proteinExistence type="predicted"/>
<protein>
    <recommendedName>
        <fullName evidence="4">Tryptophan-rich sensory protein</fullName>
    </recommendedName>
</protein>